<proteinExistence type="predicted"/>
<evidence type="ECO:0000313" key="2">
    <source>
        <dbReference type="Proteomes" id="UP000070678"/>
    </source>
</evidence>
<comment type="caution">
    <text evidence="1">The sequence shown here is derived from an EMBL/GenBank/DDBJ whole genome shotgun (WGS) entry which is preliminary data.</text>
</comment>
<dbReference type="SUPFAM" id="SSF53254">
    <property type="entry name" value="Phosphoglycerate mutase-like"/>
    <property type="match status" value="1"/>
</dbReference>
<dbReference type="PATRIC" id="fig|1303.78.peg.1003"/>
<reference evidence="1 2" key="1">
    <citation type="submission" date="2016-01" db="EMBL/GenBank/DDBJ databases">
        <title>Highly variable Streptococcus oralis are common among viridans streptococci isolated from primates.</title>
        <authorList>
            <person name="Denapaite D."/>
            <person name="Rieger M."/>
            <person name="Koendgen S."/>
            <person name="Brueckner R."/>
            <person name="Ochigava I."/>
            <person name="Kappeler P."/>
            <person name="Maetz-Rensing K."/>
            <person name="Leendertz F."/>
            <person name="Hakenbeck R."/>
        </authorList>
    </citation>
    <scope>NUCLEOTIDE SEQUENCE [LARGE SCALE GENOMIC DNA]</scope>
    <source>
        <strain evidence="1 2">DD15</strain>
    </source>
</reference>
<gene>
    <name evidence="1" type="ORF">SORDD15_00942</name>
</gene>
<organism evidence="1 2">
    <name type="scientific">Streptococcus oralis</name>
    <dbReference type="NCBI Taxonomy" id="1303"/>
    <lineage>
        <taxon>Bacteria</taxon>
        <taxon>Bacillati</taxon>
        <taxon>Bacillota</taxon>
        <taxon>Bacilli</taxon>
        <taxon>Lactobacillales</taxon>
        <taxon>Streptococcaceae</taxon>
        <taxon>Streptococcus</taxon>
    </lineage>
</organism>
<dbReference type="AlphaFoldDB" id="A0A139NYE4"/>
<dbReference type="EMBL" id="LQNX01000055">
    <property type="protein sequence ID" value="KXT80978.1"/>
    <property type="molecule type" value="Genomic_DNA"/>
</dbReference>
<accession>A0A139NYE4</accession>
<dbReference type="InterPro" id="IPR029033">
    <property type="entry name" value="His_PPase_superfam"/>
</dbReference>
<name>A0A139NYE4_STROR</name>
<dbReference type="Proteomes" id="UP000070678">
    <property type="component" value="Unassembled WGS sequence"/>
</dbReference>
<protein>
    <submittedName>
        <fullName evidence="1">Phosphoglycerate mutase family 2</fullName>
    </submittedName>
</protein>
<evidence type="ECO:0000313" key="1">
    <source>
        <dbReference type="EMBL" id="KXT80978.1"/>
    </source>
</evidence>
<sequence>MKNTYILLRHAHSVFSSDDVNRNLSEKVFASLAQLVFLNLYTIDYCVSSPYKHAFETVNSSPVIVLDERLRERKLSSKVIKDAEFQDTINYLW</sequence>
<dbReference type="Gene3D" id="3.40.50.1240">
    <property type="entry name" value="Phosphoglycerate mutase-like"/>
    <property type="match status" value="1"/>
</dbReference>